<protein>
    <submittedName>
        <fullName evidence="3">Uncharacterized protein</fullName>
    </submittedName>
</protein>
<reference evidence="4" key="1">
    <citation type="submission" date="2016-10" db="EMBL/GenBank/DDBJ databases">
        <authorList>
            <person name="Varghese N."/>
            <person name="Submissions S."/>
        </authorList>
    </citation>
    <scope>NUCLEOTIDE SEQUENCE [LARGE SCALE GENOMIC DNA]</scope>
    <source>
        <strain evidence="4">CGMCC 4.2126</strain>
    </source>
</reference>
<keyword evidence="4" id="KW-1185">Reference proteome</keyword>
<accession>A0A1I4A341</accession>
<evidence type="ECO:0000256" key="2">
    <source>
        <dbReference type="SAM" id="Phobius"/>
    </source>
</evidence>
<dbReference type="GeneID" id="96301694"/>
<proteinExistence type="predicted"/>
<dbReference type="RefSeq" id="WP_093890399.1">
    <property type="nucleotide sequence ID" value="NZ_FOQY01000027.1"/>
</dbReference>
<gene>
    <name evidence="3" type="ORF">SAMN05216275_1272</name>
</gene>
<dbReference type="EMBL" id="FOQY01000027">
    <property type="protein sequence ID" value="SFK50179.1"/>
    <property type="molecule type" value="Genomic_DNA"/>
</dbReference>
<sequence length="161" mass="17261">MTLRRGLIALTVLSILGTAFELATERHWQTWEQLLPWGALVLLAAGVALPVLHDSPRVIVAVRGLAVAVVLVALFGVYAHVAANYEAGFLDQRYAGTWETLPVLSSWWYALTKSVGPAPPLAPGMLAQTAFLLLLSTSARRASGRNGPPAPAVVYRQSHPS</sequence>
<dbReference type="Proteomes" id="UP000199111">
    <property type="component" value="Unassembled WGS sequence"/>
</dbReference>
<organism evidence="3 4">
    <name type="scientific">Streptosporangium canum</name>
    <dbReference type="NCBI Taxonomy" id="324952"/>
    <lineage>
        <taxon>Bacteria</taxon>
        <taxon>Bacillati</taxon>
        <taxon>Actinomycetota</taxon>
        <taxon>Actinomycetes</taxon>
        <taxon>Streptosporangiales</taxon>
        <taxon>Streptosporangiaceae</taxon>
        <taxon>Streptosporangium</taxon>
    </lineage>
</organism>
<feature type="transmembrane region" description="Helical" evidence="2">
    <location>
        <begin position="64"/>
        <end position="83"/>
    </location>
</feature>
<keyword evidence="2" id="KW-1133">Transmembrane helix</keyword>
<keyword evidence="2" id="KW-0472">Membrane</keyword>
<keyword evidence="2" id="KW-0812">Transmembrane</keyword>
<evidence type="ECO:0000313" key="3">
    <source>
        <dbReference type="EMBL" id="SFK50179.1"/>
    </source>
</evidence>
<feature type="transmembrane region" description="Helical" evidence="2">
    <location>
        <begin position="33"/>
        <end position="52"/>
    </location>
</feature>
<feature type="region of interest" description="Disordered" evidence="1">
    <location>
        <begin position="141"/>
        <end position="161"/>
    </location>
</feature>
<evidence type="ECO:0000313" key="4">
    <source>
        <dbReference type="Proteomes" id="UP000199111"/>
    </source>
</evidence>
<evidence type="ECO:0000256" key="1">
    <source>
        <dbReference type="SAM" id="MobiDB-lite"/>
    </source>
</evidence>
<name>A0A1I4A341_9ACTN</name>
<feature type="transmembrane region" description="Helical" evidence="2">
    <location>
        <begin position="117"/>
        <end position="135"/>
    </location>
</feature>
<dbReference type="AlphaFoldDB" id="A0A1I4A341"/>